<protein>
    <submittedName>
        <fullName evidence="4">XRE family transcriptional regulator</fullName>
    </submittedName>
</protein>
<dbReference type="Gene3D" id="2.60.120.10">
    <property type="entry name" value="Jelly Rolls"/>
    <property type="match status" value="1"/>
</dbReference>
<dbReference type="PROSITE" id="PS50943">
    <property type="entry name" value="HTH_CROC1"/>
    <property type="match status" value="1"/>
</dbReference>
<dbReference type="SMART" id="SM00530">
    <property type="entry name" value="HTH_XRE"/>
    <property type="match status" value="1"/>
</dbReference>
<proteinExistence type="predicted"/>
<dbReference type="Pfam" id="PF01381">
    <property type="entry name" value="HTH_3"/>
    <property type="match status" value="1"/>
</dbReference>
<accession>A0A438M686</accession>
<evidence type="ECO:0000313" key="4">
    <source>
        <dbReference type="EMBL" id="RVX41237.1"/>
    </source>
</evidence>
<keyword evidence="5" id="KW-1185">Reference proteome</keyword>
<dbReference type="InterPro" id="IPR010982">
    <property type="entry name" value="Lambda_DNA-bd_dom_sf"/>
</dbReference>
<dbReference type="Gene3D" id="1.10.260.40">
    <property type="entry name" value="lambda repressor-like DNA-binding domains"/>
    <property type="match status" value="1"/>
</dbReference>
<gene>
    <name evidence="4" type="ORF">EDD27_3729</name>
</gene>
<keyword evidence="1" id="KW-0238">DNA-binding</keyword>
<sequence>MSTADEGPRPAGSAATGSDRRPAGTAAADRDRRRTSSAAAAAGAQIQRLRRQRGMSQAELARRTGLSKATLSQLEAGMGNPTIDTLDAVAVALAVPLTDLLTRAGDPGVVHLPATAAAGDGPTRELLRRISGGHSLEIWRLRLPPETAVDGVPHAPGTTEHLLLASGHLVAGPADDPRGLEPGDMLAFAGDAPHCYRTGDLPADVTVVIASPVAG</sequence>
<dbReference type="InterPro" id="IPR001387">
    <property type="entry name" value="Cro/C1-type_HTH"/>
</dbReference>
<evidence type="ECO:0000256" key="2">
    <source>
        <dbReference type="SAM" id="MobiDB-lite"/>
    </source>
</evidence>
<dbReference type="SUPFAM" id="SSF51182">
    <property type="entry name" value="RmlC-like cupins"/>
    <property type="match status" value="1"/>
</dbReference>
<feature type="compositionally biased region" description="Low complexity" evidence="2">
    <location>
        <begin position="36"/>
        <end position="47"/>
    </location>
</feature>
<comment type="caution">
    <text evidence="4">The sequence shown here is derived from an EMBL/GenBank/DDBJ whole genome shotgun (WGS) entry which is preliminary data.</text>
</comment>
<dbReference type="SUPFAM" id="SSF47413">
    <property type="entry name" value="lambda repressor-like DNA-binding domains"/>
    <property type="match status" value="1"/>
</dbReference>
<dbReference type="PANTHER" id="PTHR46797">
    <property type="entry name" value="HTH-TYPE TRANSCRIPTIONAL REGULATOR"/>
    <property type="match status" value="1"/>
</dbReference>
<dbReference type="CDD" id="cd00093">
    <property type="entry name" value="HTH_XRE"/>
    <property type="match status" value="1"/>
</dbReference>
<evidence type="ECO:0000313" key="5">
    <source>
        <dbReference type="Proteomes" id="UP000284824"/>
    </source>
</evidence>
<feature type="region of interest" description="Disordered" evidence="2">
    <location>
        <begin position="1"/>
        <end position="56"/>
    </location>
</feature>
<dbReference type="PANTHER" id="PTHR46797:SF1">
    <property type="entry name" value="METHYLPHOSPHONATE SYNTHASE"/>
    <property type="match status" value="1"/>
</dbReference>
<dbReference type="InterPro" id="IPR014710">
    <property type="entry name" value="RmlC-like_jellyroll"/>
</dbReference>
<feature type="compositionally biased region" description="Basic and acidic residues" evidence="2">
    <location>
        <begin position="18"/>
        <end position="34"/>
    </location>
</feature>
<dbReference type="InterPro" id="IPR011051">
    <property type="entry name" value="RmlC_Cupin_sf"/>
</dbReference>
<reference evidence="4 5" key="1">
    <citation type="submission" date="2019-01" db="EMBL/GenBank/DDBJ databases">
        <title>Sequencing the genomes of 1000 actinobacteria strains.</title>
        <authorList>
            <person name="Klenk H.-P."/>
        </authorList>
    </citation>
    <scope>NUCLEOTIDE SEQUENCE [LARGE SCALE GENOMIC DNA]</scope>
    <source>
        <strain evidence="4 5">DSM 43925</strain>
    </source>
</reference>
<evidence type="ECO:0000259" key="3">
    <source>
        <dbReference type="PROSITE" id="PS50943"/>
    </source>
</evidence>
<dbReference type="RefSeq" id="WP_127933508.1">
    <property type="nucleotide sequence ID" value="NZ_SAUN01000001.1"/>
</dbReference>
<dbReference type="Proteomes" id="UP000284824">
    <property type="component" value="Unassembled WGS sequence"/>
</dbReference>
<name>A0A438M686_9ACTN</name>
<dbReference type="GO" id="GO:0003677">
    <property type="term" value="F:DNA binding"/>
    <property type="evidence" value="ECO:0007669"/>
    <property type="project" value="UniProtKB-KW"/>
</dbReference>
<dbReference type="CDD" id="cd02209">
    <property type="entry name" value="cupin_XRE_C"/>
    <property type="match status" value="1"/>
</dbReference>
<dbReference type="AlphaFoldDB" id="A0A438M686"/>
<dbReference type="GO" id="GO:0003700">
    <property type="term" value="F:DNA-binding transcription factor activity"/>
    <property type="evidence" value="ECO:0007669"/>
    <property type="project" value="TreeGrafter"/>
</dbReference>
<dbReference type="GO" id="GO:0005829">
    <property type="term" value="C:cytosol"/>
    <property type="evidence" value="ECO:0007669"/>
    <property type="project" value="TreeGrafter"/>
</dbReference>
<feature type="domain" description="HTH cro/C1-type" evidence="3">
    <location>
        <begin position="46"/>
        <end position="100"/>
    </location>
</feature>
<evidence type="ECO:0000256" key="1">
    <source>
        <dbReference type="ARBA" id="ARBA00023125"/>
    </source>
</evidence>
<dbReference type="InterPro" id="IPR050807">
    <property type="entry name" value="TransReg_Diox_bact_type"/>
</dbReference>
<dbReference type="OrthoDB" id="5584941at2"/>
<organism evidence="4 5">
    <name type="scientific">Nonomuraea polychroma</name>
    <dbReference type="NCBI Taxonomy" id="46176"/>
    <lineage>
        <taxon>Bacteria</taxon>
        <taxon>Bacillati</taxon>
        <taxon>Actinomycetota</taxon>
        <taxon>Actinomycetes</taxon>
        <taxon>Streptosporangiales</taxon>
        <taxon>Streptosporangiaceae</taxon>
        <taxon>Nonomuraea</taxon>
    </lineage>
</organism>
<dbReference type="EMBL" id="SAUN01000001">
    <property type="protein sequence ID" value="RVX41237.1"/>
    <property type="molecule type" value="Genomic_DNA"/>
</dbReference>